<dbReference type="Pfam" id="PF14441">
    <property type="entry name" value="OTT_1508_deam"/>
    <property type="match status" value="1"/>
</dbReference>
<keyword evidence="2 4" id="KW-0863">Zinc-finger</keyword>
<evidence type="ECO:0000256" key="3">
    <source>
        <dbReference type="ARBA" id="ARBA00022833"/>
    </source>
</evidence>
<dbReference type="VEuPathDB" id="FungiDB:M747DRAFT_244106"/>
<dbReference type="GO" id="GO:0008270">
    <property type="term" value="F:zinc ion binding"/>
    <property type="evidence" value="ECO:0007669"/>
    <property type="project" value="UniProtKB-KW"/>
</dbReference>
<proteinExistence type="predicted"/>
<dbReference type="Proteomes" id="UP000253845">
    <property type="component" value="Unassembled WGS sequence"/>
</dbReference>
<dbReference type="Pfam" id="PF01753">
    <property type="entry name" value="zf-MYND"/>
    <property type="match status" value="1"/>
</dbReference>
<dbReference type="EMBL" id="KZ851935">
    <property type="protein sequence ID" value="RDH16797.1"/>
    <property type="molecule type" value="Genomic_DNA"/>
</dbReference>
<dbReference type="InterPro" id="IPR002893">
    <property type="entry name" value="Znf_MYND"/>
</dbReference>
<dbReference type="AlphaFoldDB" id="A0A370BMT4"/>
<name>A0A370BMT4_ASPNG</name>
<dbReference type="Gene3D" id="6.10.140.2220">
    <property type="match status" value="1"/>
</dbReference>
<evidence type="ECO:0000259" key="5">
    <source>
        <dbReference type="PROSITE" id="PS50865"/>
    </source>
</evidence>
<accession>A0A370BMT4</accession>
<protein>
    <recommendedName>
        <fullName evidence="5">MYND-type domain-containing protein</fullName>
    </recommendedName>
</protein>
<dbReference type="SUPFAM" id="SSF144232">
    <property type="entry name" value="HIT/MYND zinc finger-like"/>
    <property type="match status" value="1"/>
</dbReference>
<evidence type="ECO:0000256" key="1">
    <source>
        <dbReference type="ARBA" id="ARBA00022723"/>
    </source>
</evidence>
<gene>
    <name evidence="6" type="ORF">M747DRAFT_244106</name>
</gene>
<reference evidence="6 7" key="1">
    <citation type="submission" date="2018-07" db="EMBL/GenBank/DDBJ databases">
        <title>Section-level genome sequencing of Aspergillus section Nigri to investigate inter- and intra-species variation.</title>
        <authorList>
            <consortium name="DOE Joint Genome Institute"/>
            <person name="Vesth T.C."/>
            <person name="Nybo J.L."/>
            <person name="Theobald S."/>
            <person name="Frisvad J.C."/>
            <person name="Larsen T.O."/>
            <person name="Nielsen K.F."/>
            <person name="Hoof J.B."/>
            <person name="Brandl J."/>
            <person name="Salamov A."/>
            <person name="Riley R."/>
            <person name="Gladden J.M."/>
            <person name="Phatale P."/>
            <person name="Nielsen M.T."/>
            <person name="Lyhne E.K."/>
            <person name="Kogle M.E."/>
            <person name="Strasser K."/>
            <person name="McDonnell E."/>
            <person name="Barry K."/>
            <person name="Clum A."/>
            <person name="Chen C."/>
            <person name="Nolan M."/>
            <person name="Sandor L."/>
            <person name="Kuo A."/>
            <person name="Lipzen A."/>
            <person name="Hainaut M."/>
            <person name="Drula E."/>
            <person name="Tsang A."/>
            <person name="Magnuson J.K."/>
            <person name="Henrissat B."/>
            <person name="Wiebenga A."/>
            <person name="Simmons B.A."/>
            <person name="Makela M.R."/>
            <person name="De vries R.P."/>
            <person name="Grigoriev I.V."/>
            <person name="Mortensen U.H."/>
            <person name="Baker S.E."/>
            <person name="Andersen M.R."/>
        </authorList>
    </citation>
    <scope>NUCLEOTIDE SEQUENCE [LARGE SCALE GENOMIC DNA]</scope>
    <source>
        <strain evidence="6 7">ATCC 13496</strain>
    </source>
</reference>
<keyword evidence="3" id="KW-0862">Zinc</keyword>
<evidence type="ECO:0000256" key="4">
    <source>
        <dbReference type="PROSITE-ProRule" id="PRU00134"/>
    </source>
</evidence>
<evidence type="ECO:0000313" key="7">
    <source>
        <dbReference type="Proteomes" id="UP000253845"/>
    </source>
</evidence>
<keyword evidence="1" id="KW-0479">Metal-binding</keyword>
<dbReference type="InterPro" id="IPR027796">
    <property type="entry name" value="OTT_1508_deam-like"/>
</dbReference>
<sequence length="981" mass="111663">MDIQMPVMGGFESTSRINDRLSSLFKSILALRRQLLYLACSVSLLHVANSFEDHEKSRVALVRRPLSELRTNWSYMSTPSLLGILLQRSYRYGCGYSGPMGVLTLLCLRGGGKSGSAICSLSLILCGRLEAMKATRLNKHISSCLKAHQEKYCGSRKQRNISPSELNAWQLRFKGNRGYRALDDLLPTPRQLFNTSHLPLSRIPLYLPVAVAVQGMGRGYCSCNARKQRYCLCGRARNDGFGSDCGAFDPATLKYCRMLEDYLTCCASTKELNRTADPITDFEAASINYTASRVDYRIAACRRTYASSHKDTDWHPQAWPGPRELPQILGLFWYKGPTAVSVQQKCNSYFWMHLGPRPLTDCRRLREIALWESQLRHSRISLVPSAPKTTLAMELVVDIATAWERLGLGVATKSVIELLDPHRQNFKQACARSFSLHAEMQFIRHYEECRGQQRMLEYFGCSKKSCLLCETFLAAMKKPIESRGRHGVCYPAWGVPCSNSDAIYLATIGLENDLLRRIRGSVIERNQPGATAALPNVMQSDILSDFSNLTREEWHQRQKYVDTDKAEQTKNWTKLQLNEGKTQDLHTRTDPRPNFEPEDCCVMCNKTPARRCGCCRSIYYCSKNCQESDFPSHKLLCKKFATQPGRPSPEHRRAIFFPVDKAEPILIWILTKRRYDEDSRGWWTDALVHSYLGPGSPNTGRLHVEHDEIRDRNLGSGFASSTLRNEGYCVTLLHRDAYLIDNSPPNQSILASIHPEDYADIKLADFRHLMDYLVRYANTDVRESVPDLQYRAHKVVRSVKVCCDGEIKLHGSEPFVSIDINRSTRISLSARQRDSISPISALLGIPLIFWKDPNPVFHHDPPGWDGIWSASSNQNVAFMMMETNPLDSSWGWAPLYWNHDIGNVWVARQDEQDLDVREVAMMCRFARHKLQRMFNNVMISEGFTLLDKKRVLSFITRENVRAFWEETGGDEAASSYESVAS</sequence>
<feature type="domain" description="MYND-type" evidence="5">
    <location>
        <begin position="601"/>
        <end position="637"/>
    </location>
</feature>
<dbReference type="PROSITE" id="PS50865">
    <property type="entry name" value="ZF_MYND_2"/>
    <property type="match status" value="1"/>
</dbReference>
<evidence type="ECO:0000256" key="2">
    <source>
        <dbReference type="ARBA" id="ARBA00022771"/>
    </source>
</evidence>
<evidence type="ECO:0000313" key="6">
    <source>
        <dbReference type="EMBL" id="RDH16797.1"/>
    </source>
</evidence>
<organism evidence="6 7">
    <name type="scientific">Aspergillus niger ATCC 13496</name>
    <dbReference type="NCBI Taxonomy" id="1353008"/>
    <lineage>
        <taxon>Eukaryota</taxon>
        <taxon>Fungi</taxon>
        <taxon>Dikarya</taxon>
        <taxon>Ascomycota</taxon>
        <taxon>Pezizomycotina</taxon>
        <taxon>Eurotiomycetes</taxon>
        <taxon>Eurotiomycetidae</taxon>
        <taxon>Eurotiales</taxon>
        <taxon>Aspergillaceae</taxon>
        <taxon>Aspergillus</taxon>
        <taxon>Aspergillus subgen. Circumdati</taxon>
    </lineage>
</organism>